<dbReference type="PROSITE" id="PS50883">
    <property type="entry name" value="EAL"/>
    <property type="match status" value="1"/>
</dbReference>
<dbReference type="InterPro" id="IPR029787">
    <property type="entry name" value="Nucleotide_cyclase"/>
</dbReference>
<feature type="domain" description="PAC" evidence="2">
    <location>
        <begin position="83"/>
        <end position="134"/>
    </location>
</feature>
<protein>
    <recommendedName>
        <fullName evidence="7">EAL domain-containing protein</fullName>
    </recommendedName>
</protein>
<dbReference type="SUPFAM" id="SSF141868">
    <property type="entry name" value="EAL domain-like"/>
    <property type="match status" value="1"/>
</dbReference>
<dbReference type="InterPro" id="IPR000014">
    <property type="entry name" value="PAS"/>
</dbReference>
<evidence type="ECO:0000313" key="5">
    <source>
        <dbReference type="EMBL" id="CAG9609791.1"/>
    </source>
</evidence>
<dbReference type="Pfam" id="PF13426">
    <property type="entry name" value="PAS_9"/>
    <property type="match status" value="1"/>
</dbReference>
<comment type="caution">
    <text evidence="5">The sequence shown here is derived from an EMBL/GenBank/DDBJ whole genome shotgun (WGS) entry which is preliminary data.</text>
</comment>
<sequence>MGDYLQESSFINGIYKTLFEHNPDACYAFNTEGKFIIINDAACQLTGYSKEELLQLSFPTLLNEDRVEKGQLKFQELLNGKRDSFEISIVKKSGENIDLHITTLPLYIDERIIGVTGIAQDITHKNIVQLELAISRNQLKNIFESIEVCFCSSLPSSKANSFILPVCEKIYGYSEKEFEKNPSLWMEVIHPEDLKTIHEINHQLVEGKSIQREYRIIDVQGVVKWVLSSIIPVINHFGETIRYDGVIIDISHHRELEEKLRFMAYHDTLTKLPNRRKFFTLLGDSIQEAIETNKKLAVLFIDLDHFKLINDTLGHRIGDELLQIIAKRIINCLGKNDIVSRQSGDEFTVLLKDIQNSTELENVAKKLHHIITMPVHLMNNDYTLTASIGISVFPEHSEFPEDLLKDAEHAMYLAKSNGKNAYLFYQSGMSENLTRTMELAQSLLRALRLNEFSLNYQPIINSKANNIVGLEALLRWKHSKIGFISPVEFIPIAENLGIIIPIGEWILRTACTHGKQLHANGYDNMYISVNVSAKQFEEKNFVPKLINILNETNFNSHYLKIEITESTVMKDLEDLATKLRQLEDLGIDVLLDDFGTGYSSLSYLRKLPISTLKIDRSFIQDIHIDADQEAIIRTIVTMAKSLRIGVIAEGVELENQMSFLQDIDCFDIQGFLYSKPIPFETLNELLQNWNVPS</sequence>
<evidence type="ECO:0000259" key="3">
    <source>
        <dbReference type="PROSITE" id="PS50883"/>
    </source>
</evidence>
<evidence type="ECO:0008006" key="7">
    <source>
        <dbReference type="Google" id="ProtNLM"/>
    </source>
</evidence>
<evidence type="ECO:0000313" key="6">
    <source>
        <dbReference type="Proteomes" id="UP000789845"/>
    </source>
</evidence>
<dbReference type="Gene3D" id="3.30.70.270">
    <property type="match status" value="1"/>
</dbReference>
<dbReference type="SMART" id="SM00052">
    <property type="entry name" value="EAL"/>
    <property type="match status" value="1"/>
</dbReference>
<dbReference type="InterPro" id="IPR001633">
    <property type="entry name" value="EAL_dom"/>
</dbReference>
<proteinExistence type="predicted"/>
<dbReference type="SUPFAM" id="SSF55073">
    <property type="entry name" value="Nucleotide cyclase"/>
    <property type="match status" value="1"/>
</dbReference>
<dbReference type="PANTHER" id="PTHR44757">
    <property type="entry name" value="DIGUANYLATE CYCLASE DGCP"/>
    <property type="match status" value="1"/>
</dbReference>
<dbReference type="InterPro" id="IPR013655">
    <property type="entry name" value="PAS_fold_3"/>
</dbReference>
<accession>A0A9C7GCC6</accession>
<dbReference type="InterPro" id="IPR052155">
    <property type="entry name" value="Biofilm_reg_signaling"/>
</dbReference>
<dbReference type="NCBIfam" id="TIGR00229">
    <property type="entry name" value="sensory_box"/>
    <property type="match status" value="2"/>
</dbReference>
<dbReference type="RefSeq" id="WP_230498027.1">
    <property type="nucleotide sequence ID" value="NZ_CAKJTG010000023.1"/>
</dbReference>
<dbReference type="CDD" id="cd01949">
    <property type="entry name" value="GGDEF"/>
    <property type="match status" value="1"/>
</dbReference>
<feature type="domain" description="PAS" evidence="1">
    <location>
        <begin position="168"/>
        <end position="208"/>
    </location>
</feature>
<dbReference type="CDD" id="cd00130">
    <property type="entry name" value="PAS"/>
    <property type="match status" value="2"/>
</dbReference>
<dbReference type="Pfam" id="PF08447">
    <property type="entry name" value="PAS_3"/>
    <property type="match status" value="1"/>
</dbReference>
<dbReference type="SMART" id="SM00091">
    <property type="entry name" value="PAS"/>
    <property type="match status" value="2"/>
</dbReference>
<dbReference type="SMART" id="SM00267">
    <property type="entry name" value="GGDEF"/>
    <property type="match status" value="1"/>
</dbReference>
<dbReference type="Gene3D" id="3.20.20.450">
    <property type="entry name" value="EAL domain"/>
    <property type="match status" value="1"/>
</dbReference>
<dbReference type="Pfam" id="PF00990">
    <property type="entry name" value="GGDEF"/>
    <property type="match status" value="1"/>
</dbReference>
<dbReference type="EMBL" id="CAKJTG010000023">
    <property type="protein sequence ID" value="CAG9609791.1"/>
    <property type="molecule type" value="Genomic_DNA"/>
</dbReference>
<dbReference type="Gene3D" id="3.30.450.20">
    <property type="entry name" value="PAS domain"/>
    <property type="match status" value="2"/>
</dbReference>
<name>A0A9C7GCC6_9BACI</name>
<evidence type="ECO:0000259" key="2">
    <source>
        <dbReference type="PROSITE" id="PS50113"/>
    </source>
</evidence>
<dbReference type="InterPro" id="IPR001610">
    <property type="entry name" value="PAC"/>
</dbReference>
<dbReference type="PROSITE" id="PS50887">
    <property type="entry name" value="GGDEF"/>
    <property type="match status" value="1"/>
</dbReference>
<dbReference type="PANTHER" id="PTHR44757:SF2">
    <property type="entry name" value="BIOFILM ARCHITECTURE MAINTENANCE PROTEIN MBAA"/>
    <property type="match status" value="1"/>
</dbReference>
<gene>
    <name evidence="5" type="ORF">NEOCIP111885_03534</name>
</gene>
<feature type="domain" description="PAC" evidence="2">
    <location>
        <begin position="210"/>
        <end position="262"/>
    </location>
</feature>
<dbReference type="Proteomes" id="UP000789845">
    <property type="component" value="Unassembled WGS sequence"/>
</dbReference>
<dbReference type="NCBIfam" id="TIGR00254">
    <property type="entry name" value="GGDEF"/>
    <property type="match status" value="1"/>
</dbReference>
<dbReference type="AlphaFoldDB" id="A0A9C7GCC6"/>
<dbReference type="FunFam" id="3.30.70.270:FF:000001">
    <property type="entry name" value="Diguanylate cyclase domain protein"/>
    <property type="match status" value="1"/>
</dbReference>
<dbReference type="InterPro" id="IPR000160">
    <property type="entry name" value="GGDEF_dom"/>
</dbReference>
<dbReference type="InterPro" id="IPR043128">
    <property type="entry name" value="Rev_trsase/Diguanyl_cyclase"/>
</dbReference>
<organism evidence="5 6">
    <name type="scientific">Pseudoneobacillus rhizosphaerae</name>
    <dbReference type="NCBI Taxonomy" id="2880968"/>
    <lineage>
        <taxon>Bacteria</taxon>
        <taxon>Bacillati</taxon>
        <taxon>Bacillota</taxon>
        <taxon>Bacilli</taxon>
        <taxon>Bacillales</taxon>
        <taxon>Bacillaceae</taxon>
        <taxon>Pseudoneobacillus</taxon>
    </lineage>
</organism>
<evidence type="ECO:0000259" key="1">
    <source>
        <dbReference type="PROSITE" id="PS50112"/>
    </source>
</evidence>
<dbReference type="SUPFAM" id="SSF55785">
    <property type="entry name" value="PYP-like sensor domain (PAS domain)"/>
    <property type="match status" value="2"/>
</dbReference>
<dbReference type="Pfam" id="PF00563">
    <property type="entry name" value="EAL"/>
    <property type="match status" value="1"/>
</dbReference>
<dbReference type="InterPro" id="IPR035965">
    <property type="entry name" value="PAS-like_dom_sf"/>
</dbReference>
<dbReference type="CDD" id="cd01948">
    <property type="entry name" value="EAL"/>
    <property type="match status" value="1"/>
</dbReference>
<dbReference type="InterPro" id="IPR035919">
    <property type="entry name" value="EAL_sf"/>
</dbReference>
<dbReference type="PROSITE" id="PS50112">
    <property type="entry name" value="PAS"/>
    <property type="match status" value="2"/>
</dbReference>
<feature type="domain" description="GGDEF" evidence="4">
    <location>
        <begin position="294"/>
        <end position="427"/>
    </location>
</feature>
<evidence type="ECO:0000259" key="4">
    <source>
        <dbReference type="PROSITE" id="PS50887"/>
    </source>
</evidence>
<dbReference type="PROSITE" id="PS50113">
    <property type="entry name" value="PAC"/>
    <property type="match status" value="2"/>
</dbReference>
<dbReference type="SMART" id="SM00086">
    <property type="entry name" value="PAC"/>
    <property type="match status" value="2"/>
</dbReference>
<feature type="domain" description="EAL" evidence="3">
    <location>
        <begin position="436"/>
        <end position="690"/>
    </location>
</feature>
<keyword evidence="6" id="KW-1185">Reference proteome</keyword>
<feature type="domain" description="PAS" evidence="1">
    <location>
        <begin position="15"/>
        <end position="81"/>
    </location>
</feature>
<dbReference type="InterPro" id="IPR000700">
    <property type="entry name" value="PAS-assoc_C"/>
</dbReference>
<reference evidence="5" key="1">
    <citation type="submission" date="2021-10" db="EMBL/GenBank/DDBJ databases">
        <authorList>
            <person name="Criscuolo A."/>
        </authorList>
    </citation>
    <scope>NUCLEOTIDE SEQUENCE</scope>
    <source>
        <strain evidence="5">CIP111885</strain>
    </source>
</reference>